<dbReference type="InterPro" id="IPR003495">
    <property type="entry name" value="CobW/HypB/UreG_nucleotide-bd"/>
</dbReference>
<keyword evidence="6" id="KW-0862">Zinc</keyword>
<dbReference type="STRING" id="518766.Rmar_2581"/>
<evidence type="ECO:0000256" key="1">
    <source>
        <dbReference type="ARBA" id="ARBA00006211"/>
    </source>
</evidence>
<organism evidence="9 10">
    <name type="scientific">Rhodothermus marinus (strain ATCC 43812 / DSM 4252 / R-10)</name>
    <name type="common">Rhodothermus obamensis</name>
    <dbReference type="NCBI Taxonomy" id="518766"/>
    <lineage>
        <taxon>Bacteria</taxon>
        <taxon>Pseudomonadati</taxon>
        <taxon>Rhodothermota</taxon>
        <taxon>Rhodothermia</taxon>
        <taxon>Rhodothermales</taxon>
        <taxon>Rhodothermaceae</taxon>
        <taxon>Rhodothermus</taxon>
    </lineage>
</organism>
<dbReference type="NCBIfam" id="TIGR00073">
    <property type="entry name" value="hypB"/>
    <property type="match status" value="1"/>
</dbReference>
<dbReference type="HOGENOM" id="CLU_056148_0_1_10"/>
<keyword evidence="2" id="KW-0533">Nickel</keyword>
<dbReference type="AlphaFoldDB" id="D0MFW5"/>
<comment type="similarity">
    <text evidence="1">Belongs to the SIMIBI class G3E GTPase family. HypB/HupM subfamily.</text>
</comment>
<dbReference type="GO" id="GO:0005525">
    <property type="term" value="F:GTP binding"/>
    <property type="evidence" value="ECO:0007669"/>
    <property type="project" value="UniProtKB-KW"/>
</dbReference>
<dbReference type="KEGG" id="rmr:Rmar_2581"/>
<dbReference type="PANTHER" id="PTHR30134">
    <property type="entry name" value="HYDROGENASE PROTEIN ASSEMBLY PROTEIN, NICKEL CHAPERONE"/>
    <property type="match status" value="1"/>
</dbReference>
<dbReference type="GO" id="GO:0008270">
    <property type="term" value="F:zinc ion binding"/>
    <property type="evidence" value="ECO:0007669"/>
    <property type="project" value="TreeGrafter"/>
</dbReference>
<name>D0MFW5_RHOM4</name>
<gene>
    <name evidence="9" type="ordered locus">Rmar_2581</name>
</gene>
<evidence type="ECO:0000256" key="2">
    <source>
        <dbReference type="ARBA" id="ARBA00022596"/>
    </source>
</evidence>
<dbReference type="GO" id="GO:0003924">
    <property type="term" value="F:GTPase activity"/>
    <property type="evidence" value="ECO:0007669"/>
    <property type="project" value="InterPro"/>
</dbReference>
<dbReference type="OrthoDB" id="9802035at2"/>
<dbReference type="GO" id="GO:0016151">
    <property type="term" value="F:nickel cation binding"/>
    <property type="evidence" value="ECO:0007669"/>
    <property type="project" value="InterPro"/>
</dbReference>
<sequence>MEPEVKIVRVARRVQADNDALARALRRRFDEAGVRVFNLIAAPGAGKTSLIRRTIEQLRDRYRIGVLEGDIAGSIDTAQVLTAGARDAVQINTGGTCHLEARMIDEALAQLDLDALDLLFIENVGNLICPTHWDLGAHYTICLVSAAEGHDKPLKYPAIFARSDAIVLNKIDLASLCDFDREQFYLHLRALTRAPVFELSCRTGEGLEAWITWLTNVL</sequence>
<evidence type="ECO:0000256" key="7">
    <source>
        <dbReference type="ARBA" id="ARBA00023134"/>
    </source>
</evidence>
<dbReference type="RefSeq" id="WP_012845064.1">
    <property type="nucleotide sequence ID" value="NC_013501.1"/>
</dbReference>
<dbReference type="GO" id="GO:0051604">
    <property type="term" value="P:protein maturation"/>
    <property type="evidence" value="ECO:0007669"/>
    <property type="project" value="InterPro"/>
</dbReference>
<evidence type="ECO:0000256" key="3">
    <source>
        <dbReference type="ARBA" id="ARBA00022723"/>
    </source>
</evidence>
<evidence type="ECO:0000256" key="5">
    <source>
        <dbReference type="ARBA" id="ARBA00022801"/>
    </source>
</evidence>
<evidence type="ECO:0000256" key="6">
    <source>
        <dbReference type="ARBA" id="ARBA00022833"/>
    </source>
</evidence>
<keyword evidence="10" id="KW-1185">Reference proteome</keyword>
<reference evidence="9 10" key="1">
    <citation type="journal article" date="2009" name="Stand. Genomic Sci.">
        <title>Complete genome sequence of Rhodothermus marinus type strain (R-10).</title>
        <authorList>
            <person name="Nolan M."/>
            <person name="Tindall B.J."/>
            <person name="Pomrenke H."/>
            <person name="Lapidus A."/>
            <person name="Copeland A."/>
            <person name="Glavina Del Rio T."/>
            <person name="Lucas S."/>
            <person name="Chen F."/>
            <person name="Tice H."/>
            <person name="Cheng J.F."/>
            <person name="Saunders E."/>
            <person name="Han C."/>
            <person name="Bruce D."/>
            <person name="Goodwin L."/>
            <person name="Chain P."/>
            <person name="Pitluck S."/>
            <person name="Ovchinikova G."/>
            <person name="Pati A."/>
            <person name="Ivanova N."/>
            <person name="Mavromatis K."/>
            <person name="Chen A."/>
            <person name="Palaniappan K."/>
            <person name="Land M."/>
            <person name="Hauser L."/>
            <person name="Chang Y.J."/>
            <person name="Jeffries C.D."/>
            <person name="Brettin T."/>
            <person name="Goker M."/>
            <person name="Bristow J."/>
            <person name="Eisen J.A."/>
            <person name="Markowitz V."/>
            <person name="Hugenholtz P."/>
            <person name="Kyrpides N.C."/>
            <person name="Klenk H.P."/>
            <person name="Detter J.C."/>
        </authorList>
    </citation>
    <scope>NUCLEOTIDE SEQUENCE [LARGE SCALE GENOMIC DNA]</scope>
    <source>
        <strain evidence="10">ATCC 43812 / DSM 4252 / R-10</strain>
    </source>
</reference>
<dbReference type="PANTHER" id="PTHR30134:SF2">
    <property type="entry name" value="HYDROGENASE MATURATION FACTOR HYPB"/>
    <property type="match status" value="1"/>
</dbReference>
<dbReference type="InterPro" id="IPR027417">
    <property type="entry name" value="P-loop_NTPase"/>
</dbReference>
<protein>
    <submittedName>
        <fullName evidence="9">Hydrogenase accessory protein HypB</fullName>
    </submittedName>
</protein>
<dbReference type="eggNOG" id="COG0378">
    <property type="taxonomic scope" value="Bacteria"/>
</dbReference>
<keyword evidence="5" id="KW-0378">Hydrolase</keyword>
<keyword evidence="4" id="KW-0547">Nucleotide-binding</keyword>
<feature type="domain" description="CobW/HypB/UreG nucleotide-binding" evidence="8">
    <location>
        <begin position="39"/>
        <end position="177"/>
    </location>
</feature>
<dbReference type="SUPFAM" id="SSF52540">
    <property type="entry name" value="P-loop containing nucleoside triphosphate hydrolases"/>
    <property type="match status" value="1"/>
</dbReference>
<dbReference type="Gene3D" id="3.40.50.300">
    <property type="entry name" value="P-loop containing nucleotide triphosphate hydrolases"/>
    <property type="match status" value="1"/>
</dbReference>
<evidence type="ECO:0000313" key="9">
    <source>
        <dbReference type="EMBL" id="ACY49454.1"/>
    </source>
</evidence>
<dbReference type="Proteomes" id="UP000002221">
    <property type="component" value="Chromosome"/>
</dbReference>
<evidence type="ECO:0000256" key="4">
    <source>
        <dbReference type="ARBA" id="ARBA00022741"/>
    </source>
</evidence>
<accession>D0MFW5</accession>
<evidence type="ECO:0000313" key="10">
    <source>
        <dbReference type="Proteomes" id="UP000002221"/>
    </source>
</evidence>
<keyword evidence="7" id="KW-0342">GTP-binding</keyword>
<dbReference type="PIRSF" id="PIRSF005624">
    <property type="entry name" value="Ni-bind_GTPase"/>
    <property type="match status" value="1"/>
</dbReference>
<proteinExistence type="inferred from homology"/>
<dbReference type="Pfam" id="PF02492">
    <property type="entry name" value="cobW"/>
    <property type="match status" value="1"/>
</dbReference>
<dbReference type="InterPro" id="IPR004392">
    <property type="entry name" value="Hyd_mat_HypB"/>
</dbReference>
<keyword evidence="3" id="KW-0479">Metal-binding</keyword>
<evidence type="ECO:0000259" key="8">
    <source>
        <dbReference type="Pfam" id="PF02492"/>
    </source>
</evidence>
<dbReference type="EMBL" id="CP001807">
    <property type="protein sequence ID" value="ACY49454.1"/>
    <property type="molecule type" value="Genomic_DNA"/>
</dbReference>